<keyword evidence="2" id="KW-1015">Disulfide bond</keyword>
<dbReference type="PANTHER" id="PTHR12231">
    <property type="entry name" value="CTX-RELATED TYPE I TRANSMEMBRANE PROTEIN"/>
    <property type="match status" value="1"/>
</dbReference>
<dbReference type="EMBL" id="KQ761695">
    <property type="protein sequence ID" value="OAD57164.1"/>
    <property type="molecule type" value="Genomic_DNA"/>
</dbReference>
<name>A0A310SG98_9HYME</name>
<evidence type="ECO:0000259" key="5">
    <source>
        <dbReference type="PROSITE" id="PS50835"/>
    </source>
</evidence>
<protein>
    <recommendedName>
        <fullName evidence="5">Ig-like domain-containing protein</fullName>
    </recommendedName>
</protein>
<dbReference type="InterPro" id="IPR036179">
    <property type="entry name" value="Ig-like_dom_sf"/>
</dbReference>
<keyword evidence="7" id="KW-1185">Reference proteome</keyword>
<organism evidence="6 7">
    <name type="scientific">Eufriesea mexicana</name>
    <dbReference type="NCBI Taxonomy" id="516756"/>
    <lineage>
        <taxon>Eukaryota</taxon>
        <taxon>Metazoa</taxon>
        <taxon>Ecdysozoa</taxon>
        <taxon>Arthropoda</taxon>
        <taxon>Hexapoda</taxon>
        <taxon>Insecta</taxon>
        <taxon>Pterygota</taxon>
        <taxon>Neoptera</taxon>
        <taxon>Endopterygota</taxon>
        <taxon>Hymenoptera</taxon>
        <taxon>Apocrita</taxon>
        <taxon>Aculeata</taxon>
        <taxon>Apoidea</taxon>
        <taxon>Anthophila</taxon>
        <taxon>Apidae</taxon>
        <taxon>Eufriesea</taxon>
    </lineage>
</organism>
<evidence type="ECO:0000256" key="4">
    <source>
        <dbReference type="SAM" id="MobiDB-lite"/>
    </source>
</evidence>
<keyword evidence="3" id="KW-0393">Immunoglobulin domain</keyword>
<feature type="domain" description="Ig-like" evidence="5">
    <location>
        <begin position="120"/>
        <end position="192"/>
    </location>
</feature>
<dbReference type="Gene3D" id="2.60.40.10">
    <property type="entry name" value="Immunoglobulins"/>
    <property type="match status" value="1"/>
</dbReference>
<dbReference type="PROSITE" id="PS50835">
    <property type="entry name" value="IG_LIKE"/>
    <property type="match status" value="1"/>
</dbReference>
<evidence type="ECO:0000313" key="6">
    <source>
        <dbReference type="EMBL" id="OAD57164.1"/>
    </source>
</evidence>
<dbReference type="AlphaFoldDB" id="A0A310SG98"/>
<reference evidence="6 7" key="1">
    <citation type="submission" date="2015-07" db="EMBL/GenBank/DDBJ databases">
        <title>The genome of Eufriesea mexicana.</title>
        <authorList>
            <person name="Pan H."/>
            <person name="Kapheim K."/>
        </authorList>
    </citation>
    <scope>NUCLEOTIDE SEQUENCE [LARGE SCALE GENOMIC DNA]</scope>
    <source>
        <strain evidence="6">0111107269</strain>
        <tissue evidence="6">Whole body</tissue>
    </source>
</reference>
<gene>
    <name evidence="6" type="ORF">WN48_02545</name>
</gene>
<dbReference type="SUPFAM" id="SSF48726">
    <property type="entry name" value="Immunoglobulin"/>
    <property type="match status" value="1"/>
</dbReference>
<keyword evidence="1" id="KW-0677">Repeat</keyword>
<evidence type="ECO:0000256" key="1">
    <source>
        <dbReference type="ARBA" id="ARBA00022737"/>
    </source>
</evidence>
<dbReference type="OrthoDB" id="10012075at2759"/>
<proteinExistence type="predicted"/>
<dbReference type="GO" id="GO:0043005">
    <property type="term" value="C:neuron projection"/>
    <property type="evidence" value="ECO:0007669"/>
    <property type="project" value="TreeGrafter"/>
</dbReference>
<evidence type="ECO:0000256" key="3">
    <source>
        <dbReference type="ARBA" id="ARBA00023319"/>
    </source>
</evidence>
<feature type="region of interest" description="Disordered" evidence="4">
    <location>
        <begin position="334"/>
        <end position="355"/>
    </location>
</feature>
<sequence length="355" mass="39846">MPLVMVVETYDYGNGVASTLVVVATRSLPIARWSFWSSVVSSRDELQVYDGFLGCDVWVGVKHCVISERSLMRLVRVMVIGNISQLGYLVMDLGSLTSVLRVETTFSNLGHPALSAICICEMRSAKAELQIAWMLFDTSTILAVQHHVITKNPRISVSHDKHRTWYLHIKNVREEDKGKYMCQINTITSKTQYGYLHVVVVCRVGGLGGCFSSRRSNQRARLIVSTGLLAPRSTNTRKTCHNSLPRLSLCLCPFTSNVGKLTSYTDAGAALSSRGNANSWKRVDVSASMHVLLARSKDGPLVLASRRDFFRIVINNYEVALWFNSNIRKLPPVWDKDDEEEDDKDRQESFNAHMV</sequence>
<dbReference type="InterPro" id="IPR051170">
    <property type="entry name" value="Neural/epithelial_adhesion"/>
</dbReference>
<evidence type="ECO:0000313" key="7">
    <source>
        <dbReference type="Proteomes" id="UP000250275"/>
    </source>
</evidence>
<dbReference type="Proteomes" id="UP000250275">
    <property type="component" value="Unassembled WGS sequence"/>
</dbReference>
<evidence type="ECO:0000256" key="2">
    <source>
        <dbReference type="ARBA" id="ARBA00023157"/>
    </source>
</evidence>
<dbReference type="PANTHER" id="PTHR12231:SF157">
    <property type="entry name" value="DPR-INTERACTING PROTEIN EPSILON-RELATED"/>
    <property type="match status" value="1"/>
</dbReference>
<dbReference type="InterPro" id="IPR007110">
    <property type="entry name" value="Ig-like_dom"/>
</dbReference>
<accession>A0A310SG98</accession>
<dbReference type="InterPro" id="IPR013783">
    <property type="entry name" value="Ig-like_fold"/>
</dbReference>